<sequence length="225" mass="24876">MELYDPYLVCFGDSLTAGYQRNPYVDHQEEDTPYGDFLQKWVATRAQIVVTGICGEVTDDMVKRFSRDVVTRRPQVTVILGGTNDLGLGVSPGRISQNLEQLYQLSIEAGIQPVGVTVPSIRVETGEGDPGGLHKSGSKPSIPPWLKFHIDQRLVLNRQIVEMCRALTIPCLDLFSETVEGSDQLLASRYSSDGLHLNTAGYEAFARLVWRHLLAIPFGDILSEG</sequence>
<dbReference type="Proteomes" id="UP001250932">
    <property type="component" value="Unassembled WGS sequence"/>
</dbReference>
<dbReference type="PANTHER" id="PTHR30383:SF5">
    <property type="entry name" value="SGNH HYDROLASE-TYPE ESTERASE DOMAIN-CONTAINING PROTEIN"/>
    <property type="match status" value="1"/>
</dbReference>
<gene>
    <name evidence="2" type="ORF">PPG34_16795</name>
</gene>
<keyword evidence="3" id="KW-1185">Reference proteome</keyword>
<evidence type="ECO:0000259" key="1">
    <source>
        <dbReference type="Pfam" id="PF13472"/>
    </source>
</evidence>
<evidence type="ECO:0000313" key="2">
    <source>
        <dbReference type="EMBL" id="MDT7044011.1"/>
    </source>
</evidence>
<dbReference type="RefSeq" id="WP_313834597.1">
    <property type="nucleotide sequence ID" value="NZ_JAQOUE010000002.1"/>
</dbReference>
<name>A0ABU3KC97_9BACT</name>
<evidence type="ECO:0000313" key="3">
    <source>
        <dbReference type="Proteomes" id="UP001250932"/>
    </source>
</evidence>
<dbReference type="InterPro" id="IPR013830">
    <property type="entry name" value="SGNH_hydro"/>
</dbReference>
<reference evidence="2 3" key="1">
    <citation type="journal article" date="2023" name="ISME J.">
        <title>Cultivation and genomic characterization of novel and ubiquitous marine nitrite-oxidizing bacteria from the Nitrospirales.</title>
        <authorList>
            <person name="Mueller A.J."/>
            <person name="Daebeler A."/>
            <person name="Herbold C.W."/>
            <person name="Kirkegaard R.H."/>
            <person name="Daims H."/>
        </authorList>
    </citation>
    <scope>NUCLEOTIDE SEQUENCE [LARGE SCALE GENOMIC DNA]</scope>
    <source>
        <strain evidence="2 3">EB</strain>
    </source>
</reference>
<dbReference type="Pfam" id="PF13472">
    <property type="entry name" value="Lipase_GDSL_2"/>
    <property type="match status" value="1"/>
</dbReference>
<feature type="domain" description="SGNH hydrolase-type esterase" evidence="1">
    <location>
        <begin position="10"/>
        <end position="204"/>
    </location>
</feature>
<dbReference type="Gene3D" id="3.40.50.1110">
    <property type="entry name" value="SGNH hydrolase"/>
    <property type="match status" value="1"/>
</dbReference>
<accession>A0ABU3KC97</accession>
<organism evidence="2 3">
    <name type="scientific">Candidatus Nitronereus thalassa</name>
    <dbReference type="NCBI Taxonomy" id="3020898"/>
    <lineage>
        <taxon>Bacteria</taxon>
        <taxon>Pseudomonadati</taxon>
        <taxon>Nitrospirota</taxon>
        <taxon>Nitrospiria</taxon>
        <taxon>Nitrospirales</taxon>
        <taxon>Nitrospiraceae</taxon>
        <taxon>Candidatus Nitronereus</taxon>
    </lineage>
</organism>
<dbReference type="EMBL" id="JAQOUE010000002">
    <property type="protein sequence ID" value="MDT7044011.1"/>
    <property type="molecule type" value="Genomic_DNA"/>
</dbReference>
<dbReference type="SUPFAM" id="SSF52266">
    <property type="entry name" value="SGNH hydrolase"/>
    <property type="match status" value="1"/>
</dbReference>
<comment type="caution">
    <text evidence="2">The sequence shown here is derived from an EMBL/GenBank/DDBJ whole genome shotgun (WGS) entry which is preliminary data.</text>
</comment>
<dbReference type="InterPro" id="IPR051532">
    <property type="entry name" value="Ester_Hydrolysis_Enzymes"/>
</dbReference>
<dbReference type="PANTHER" id="PTHR30383">
    <property type="entry name" value="THIOESTERASE 1/PROTEASE 1/LYSOPHOSPHOLIPASE L1"/>
    <property type="match status" value="1"/>
</dbReference>
<proteinExistence type="predicted"/>
<dbReference type="InterPro" id="IPR036514">
    <property type="entry name" value="SGNH_hydro_sf"/>
</dbReference>
<protein>
    <submittedName>
        <fullName evidence="2">GDSL-type esterase/lipase family protein</fullName>
    </submittedName>
</protein>